<dbReference type="InterPro" id="IPR020846">
    <property type="entry name" value="MFS_dom"/>
</dbReference>
<keyword evidence="6 8" id="KW-0472">Membrane</keyword>
<gene>
    <name evidence="10" type="ORF">FHS74_003929</name>
</gene>
<evidence type="ECO:0000256" key="8">
    <source>
        <dbReference type="SAM" id="Phobius"/>
    </source>
</evidence>
<feature type="transmembrane region" description="Helical" evidence="8">
    <location>
        <begin position="186"/>
        <end position="208"/>
    </location>
</feature>
<evidence type="ECO:0000256" key="4">
    <source>
        <dbReference type="ARBA" id="ARBA00022692"/>
    </source>
</evidence>
<evidence type="ECO:0000256" key="6">
    <source>
        <dbReference type="ARBA" id="ARBA00023136"/>
    </source>
</evidence>
<feature type="transmembrane region" description="Helical" evidence="8">
    <location>
        <begin position="276"/>
        <end position="296"/>
    </location>
</feature>
<protein>
    <submittedName>
        <fullName evidence="10">MFS family permease</fullName>
    </submittedName>
</protein>
<evidence type="ECO:0000313" key="11">
    <source>
        <dbReference type="Proteomes" id="UP000539175"/>
    </source>
</evidence>
<keyword evidence="3" id="KW-1003">Cell membrane</keyword>
<dbReference type="Gene3D" id="1.20.1250.20">
    <property type="entry name" value="MFS general substrate transporter like domains"/>
    <property type="match status" value="1"/>
</dbReference>
<dbReference type="Proteomes" id="UP000539175">
    <property type="component" value="Unassembled WGS sequence"/>
</dbReference>
<dbReference type="AlphaFoldDB" id="A0A7X0B286"/>
<comment type="subcellular location">
    <subcellularLocation>
        <location evidence="1">Cell membrane</location>
        <topology evidence="1">Multi-pass membrane protein</topology>
    </subcellularLocation>
</comment>
<dbReference type="EMBL" id="JACIIZ010000011">
    <property type="protein sequence ID" value="MBB6253360.1"/>
    <property type="molecule type" value="Genomic_DNA"/>
</dbReference>
<sequence length="505" mass="53178">MTRLSTSAGMVALVQSALMLPMMLIAVPAGAIADMFNRRRVALTGLGFAVCASGTLTLLATLGLTSPMILLLFCGLIGAGVAFYVPAWQATLPELVDAARLPAAIALGTISYNIARSIGPAIGGIVVLALGAKAAFGLNMVCYVPLFLAFYFWRRPAIASPLPPERIDRAIISGFRYTVHSHALRLVYGRAFLFGFSSASSAALAPLIARDLLGGDAASFGLLLGASGCGAVVGALLVGRVAARHEIETTVRICALLTTGALVEIGLSRGLALSCLGLFIIGAASILTIALLNVTAQFASPRWVAARALSLFQCALTGGITLGAGIWGAVASRAGVDIALFASAAVMLATPLVGLVFPLVRNAYADLSPAAIRNEPELALELALRSGPLVVEIDYRVSPDRAVDFYAAMLKVEGTRLRNGGFGWSLARDIGNAELWTERYHCPTWGDYLRMRARFTQADLATQREADAFNLPMERSRVRRRLEQPFGSVRPRAPSDVAAGAPPIV</sequence>
<accession>A0A7X0B286</accession>
<evidence type="ECO:0000313" key="10">
    <source>
        <dbReference type="EMBL" id="MBB6253360.1"/>
    </source>
</evidence>
<dbReference type="InterPro" id="IPR010290">
    <property type="entry name" value="TM_effector"/>
</dbReference>
<feature type="transmembrane region" description="Helical" evidence="8">
    <location>
        <begin position="41"/>
        <end position="62"/>
    </location>
</feature>
<feature type="transmembrane region" description="Helical" evidence="8">
    <location>
        <begin position="6"/>
        <end position="29"/>
    </location>
</feature>
<reference evidence="10 11" key="1">
    <citation type="submission" date="2020-08" db="EMBL/GenBank/DDBJ databases">
        <title>Genomic Encyclopedia of Type Strains, Phase IV (KMG-IV): sequencing the most valuable type-strain genomes for metagenomic binning, comparative biology and taxonomic classification.</title>
        <authorList>
            <person name="Goeker M."/>
        </authorList>
    </citation>
    <scope>NUCLEOTIDE SEQUENCE [LARGE SCALE GENOMIC DNA]</scope>
    <source>
        <strain evidence="10 11">DSM 22198</strain>
    </source>
</reference>
<evidence type="ECO:0000259" key="9">
    <source>
        <dbReference type="PROSITE" id="PS50850"/>
    </source>
</evidence>
<dbReference type="GO" id="GO:0005886">
    <property type="term" value="C:plasma membrane"/>
    <property type="evidence" value="ECO:0007669"/>
    <property type="project" value="UniProtKB-SubCell"/>
</dbReference>
<feature type="transmembrane region" description="Helical" evidence="8">
    <location>
        <begin position="121"/>
        <end position="153"/>
    </location>
</feature>
<keyword evidence="2" id="KW-0813">Transport</keyword>
<dbReference type="Pfam" id="PF05977">
    <property type="entry name" value="MFS_3"/>
    <property type="match status" value="1"/>
</dbReference>
<name>A0A7X0B286_9PROT</name>
<keyword evidence="11" id="KW-1185">Reference proteome</keyword>
<evidence type="ECO:0000256" key="7">
    <source>
        <dbReference type="SAM" id="MobiDB-lite"/>
    </source>
</evidence>
<dbReference type="SUPFAM" id="SSF103473">
    <property type="entry name" value="MFS general substrate transporter"/>
    <property type="match status" value="1"/>
</dbReference>
<evidence type="ECO:0000256" key="3">
    <source>
        <dbReference type="ARBA" id="ARBA00022475"/>
    </source>
</evidence>
<proteinExistence type="predicted"/>
<feature type="domain" description="Major facilitator superfamily (MFS) profile" evidence="9">
    <location>
        <begin position="1"/>
        <end position="361"/>
    </location>
</feature>
<dbReference type="InterPro" id="IPR036259">
    <property type="entry name" value="MFS_trans_sf"/>
</dbReference>
<dbReference type="GO" id="GO:0022857">
    <property type="term" value="F:transmembrane transporter activity"/>
    <property type="evidence" value="ECO:0007669"/>
    <property type="project" value="InterPro"/>
</dbReference>
<feature type="transmembrane region" description="Helical" evidence="8">
    <location>
        <begin position="68"/>
        <end position="86"/>
    </location>
</feature>
<feature type="transmembrane region" description="Helical" evidence="8">
    <location>
        <begin position="308"/>
        <end position="332"/>
    </location>
</feature>
<evidence type="ECO:0000256" key="5">
    <source>
        <dbReference type="ARBA" id="ARBA00022989"/>
    </source>
</evidence>
<evidence type="ECO:0000256" key="2">
    <source>
        <dbReference type="ARBA" id="ARBA00022448"/>
    </source>
</evidence>
<organism evidence="10 11">
    <name type="scientific">Nitrospirillum iridis</name>
    <dbReference type="NCBI Taxonomy" id="765888"/>
    <lineage>
        <taxon>Bacteria</taxon>
        <taxon>Pseudomonadati</taxon>
        <taxon>Pseudomonadota</taxon>
        <taxon>Alphaproteobacteria</taxon>
        <taxon>Rhodospirillales</taxon>
        <taxon>Azospirillaceae</taxon>
        <taxon>Nitrospirillum</taxon>
    </lineage>
</organism>
<feature type="transmembrane region" description="Helical" evidence="8">
    <location>
        <begin position="338"/>
        <end position="360"/>
    </location>
</feature>
<dbReference type="CDD" id="cd06173">
    <property type="entry name" value="MFS_MefA_like"/>
    <property type="match status" value="1"/>
</dbReference>
<keyword evidence="4 8" id="KW-0812">Transmembrane</keyword>
<feature type="transmembrane region" description="Helical" evidence="8">
    <location>
        <begin position="220"/>
        <end position="238"/>
    </location>
</feature>
<dbReference type="PROSITE" id="PS50850">
    <property type="entry name" value="MFS"/>
    <property type="match status" value="1"/>
</dbReference>
<evidence type="ECO:0000256" key="1">
    <source>
        <dbReference type="ARBA" id="ARBA00004651"/>
    </source>
</evidence>
<dbReference type="PANTHER" id="PTHR23513:SF11">
    <property type="entry name" value="STAPHYLOFERRIN A TRANSPORTER"/>
    <property type="match status" value="1"/>
</dbReference>
<dbReference type="PANTHER" id="PTHR23513">
    <property type="entry name" value="INTEGRAL MEMBRANE EFFLUX PROTEIN-RELATED"/>
    <property type="match status" value="1"/>
</dbReference>
<feature type="region of interest" description="Disordered" evidence="7">
    <location>
        <begin position="483"/>
        <end position="505"/>
    </location>
</feature>
<comment type="caution">
    <text evidence="10">The sequence shown here is derived from an EMBL/GenBank/DDBJ whole genome shotgun (WGS) entry which is preliminary data.</text>
</comment>
<keyword evidence="5 8" id="KW-1133">Transmembrane helix</keyword>